<dbReference type="Gene3D" id="3.30.465.10">
    <property type="match status" value="2"/>
</dbReference>
<dbReference type="SUPFAM" id="SSF56176">
    <property type="entry name" value="FAD-binding/transporter-associated domain-like"/>
    <property type="match status" value="1"/>
</dbReference>
<name>A0AA39G9S3_SARSR</name>
<dbReference type="InterPro" id="IPR036318">
    <property type="entry name" value="FAD-bd_PCMH-like_sf"/>
</dbReference>
<evidence type="ECO:0000313" key="9">
    <source>
        <dbReference type="Proteomes" id="UP001175261"/>
    </source>
</evidence>
<dbReference type="PROSITE" id="PS51387">
    <property type="entry name" value="FAD_PCMH"/>
    <property type="match status" value="1"/>
</dbReference>
<dbReference type="PANTHER" id="PTHR42973:SF39">
    <property type="entry name" value="FAD-BINDING PCMH-TYPE DOMAIN-CONTAINING PROTEIN"/>
    <property type="match status" value="1"/>
</dbReference>
<dbReference type="Pfam" id="PF08031">
    <property type="entry name" value="BBE"/>
    <property type="match status" value="1"/>
</dbReference>
<dbReference type="GO" id="GO:0071949">
    <property type="term" value="F:FAD binding"/>
    <property type="evidence" value="ECO:0007669"/>
    <property type="project" value="InterPro"/>
</dbReference>
<evidence type="ECO:0000256" key="1">
    <source>
        <dbReference type="ARBA" id="ARBA00001974"/>
    </source>
</evidence>
<keyword evidence="4" id="KW-0274">FAD</keyword>
<keyword evidence="3" id="KW-0285">Flavoprotein</keyword>
<comment type="cofactor">
    <cofactor evidence="1">
        <name>FAD</name>
        <dbReference type="ChEBI" id="CHEBI:57692"/>
    </cofactor>
</comment>
<evidence type="ECO:0000313" key="8">
    <source>
        <dbReference type="EMBL" id="KAK0383009.1"/>
    </source>
</evidence>
<keyword evidence="6" id="KW-0732">Signal</keyword>
<sequence>MLSLCLLVLAGTLAQCSASSSPPSSTRFCRAAPFTPDWPSAETWSALNTTLSGRLLAPRLAASVCYSSRPEFDPSACRSVFQQWKTQEFHTEDPISVQVNQWTDWSCLPRDLDAAGTNETPAAEGKLTKIRMRRARPGGNSTGADSETECSGRGYPAYVVNATTAAHVQAAVDFARENNVRLSVKNTGHDVPGRSNGPGALSIWTHNLNSMEYHPEGSFKLAGSGKVVKGDFMTAGSGSQAYDVQTVAKKYGRVFTSGGSKNVGLGGFVTGGGHSALSPHFGLGADNVLQMEVVTPDGEVLVVNEDQYPDLFWALRGGGGSTFGVVTSIVLRLHEDKPLDGVVLIAVTKPDSETAHELVPWGLSKTPYLMDSGITGYMFAAHSLENSPMAIPESSGPKQAAGGFILTALYWDPQEDDAVEKAVQPMLKEAKERWGDQAQLLLHSQRYESFIDWFDDFTDRAPVGMSEYIVSRHFNRETLEDEETLRRITEPAMEPVWGLAAFMVAGKGVKEADVPGGANAVHPAWRDSSILGITWKPFPDYDREAGQEAIRQLDQGWQPIRDQMPNSGSYVNEGLKEERDWQATFWGHNYKRLLAIKRQVDPTDVFWCKPCVGYDRWMEVETEQGRQLCRAE</sequence>
<feature type="domain" description="FAD-binding PCMH-type" evidence="7">
    <location>
        <begin position="152"/>
        <end position="336"/>
    </location>
</feature>
<reference evidence="8" key="1">
    <citation type="submission" date="2022-10" db="EMBL/GenBank/DDBJ databases">
        <title>Determination and structural analysis of whole genome sequence of Sarocladium strictum F4-1.</title>
        <authorList>
            <person name="Hu L."/>
            <person name="Jiang Y."/>
        </authorList>
    </citation>
    <scope>NUCLEOTIDE SEQUENCE</scope>
    <source>
        <strain evidence="8">F4-1</strain>
    </source>
</reference>
<dbReference type="Pfam" id="PF01565">
    <property type="entry name" value="FAD_binding_4"/>
    <property type="match status" value="1"/>
</dbReference>
<proteinExistence type="inferred from homology"/>
<dbReference type="InterPro" id="IPR016169">
    <property type="entry name" value="FAD-bd_PCMH_sub2"/>
</dbReference>
<protein>
    <recommendedName>
        <fullName evidence="7">FAD-binding PCMH-type domain-containing protein</fullName>
    </recommendedName>
</protein>
<evidence type="ECO:0000256" key="5">
    <source>
        <dbReference type="ARBA" id="ARBA00023002"/>
    </source>
</evidence>
<keyword evidence="5" id="KW-0560">Oxidoreductase</keyword>
<organism evidence="8 9">
    <name type="scientific">Sarocladium strictum</name>
    <name type="common">Black bundle disease fungus</name>
    <name type="synonym">Acremonium strictum</name>
    <dbReference type="NCBI Taxonomy" id="5046"/>
    <lineage>
        <taxon>Eukaryota</taxon>
        <taxon>Fungi</taxon>
        <taxon>Dikarya</taxon>
        <taxon>Ascomycota</taxon>
        <taxon>Pezizomycotina</taxon>
        <taxon>Sordariomycetes</taxon>
        <taxon>Hypocreomycetidae</taxon>
        <taxon>Hypocreales</taxon>
        <taxon>Sarocladiaceae</taxon>
        <taxon>Sarocladium</taxon>
    </lineage>
</organism>
<dbReference type="EMBL" id="JAPDFR010000009">
    <property type="protein sequence ID" value="KAK0383009.1"/>
    <property type="molecule type" value="Genomic_DNA"/>
</dbReference>
<dbReference type="InterPro" id="IPR006094">
    <property type="entry name" value="Oxid_FAD_bind_N"/>
</dbReference>
<comment type="similarity">
    <text evidence="2">Belongs to the oxygen-dependent FAD-linked oxidoreductase family.</text>
</comment>
<feature type="signal peptide" evidence="6">
    <location>
        <begin position="1"/>
        <end position="18"/>
    </location>
</feature>
<evidence type="ECO:0000256" key="3">
    <source>
        <dbReference type="ARBA" id="ARBA00022630"/>
    </source>
</evidence>
<dbReference type="InterPro" id="IPR012951">
    <property type="entry name" value="BBE"/>
</dbReference>
<dbReference type="InterPro" id="IPR050416">
    <property type="entry name" value="FAD-linked_Oxidoreductase"/>
</dbReference>
<evidence type="ECO:0000259" key="7">
    <source>
        <dbReference type="PROSITE" id="PS51387"/>
    </source>
</evidence>
<dbReference type="Proteomes" id="UP001175261">
    <property type="component" value="Unassembled WGS sequence"/>
</dbReference>
<accession>A0AA39G9S3</accession>
<gene>
    <name evidence="8" type="ORF">NLU13_8925</name>
</gene>
<evidence type="ECO:0000256" key="2">
    <source>
        <dbReference type="ARBA" id="ARBA00005466"/>
    </source>
</evidence>
<dbReference type="GO" id="GO:0016491">
    <property type="term" value="F:oxidoreductase activity"/>
    <property type="evidence" value="ECO:0007669"/>
    <property type="project" value="UniProtKB-KW"/>
</dbReference>
<keyword evidence="9" id="KW-1185">Reference proteome</keyword>
<evidence type="ECO:0000256" key="6">
    <source>
        <dbReference type="SAM" id="SignalP"/>
    </source>
</evidence>
<comment type="caution">
    <text evidence="8">The sequence shown here is derived from an EMBL/GenBank/DDBJ whole genome shotgun (WGS) entry which is preliminary data.</text>
</comment>
<feature type="chain" id="PRO_5041441303" description="FAD-binding PCMH-type domain-containing protein" evidence="6">
    <location>
        <begin position="19"/>
        <end position="632"/>
    </location>
</feature>
<evidence type="ECO:0000256" key="4">
    <source>
        <dbReference type="ARBA" id="ARBA00022827"/>
    </source>
</evidence>
<dbReference type="InterPro" id="IPR016166">
    <property type="entry name" value="FAD-bd_PCMH"/>
</dbReference>
<dbReference type="PANTHER" id="PTHR42973">
    <property type="entry name" value="BINDING OXIDOREDUCTASE, PUTATIVE (AFU_ORTHOLOGUE AFUA_1G17690)-RELATED"/>
    <property type="match status" value="1"/>
</dbReference>
<dbReference type="AlphaFoldDB" id="A0AA39G9S3"/>